<evidence type="ECO:0008006" key="4">
    <source>
        <dbReference type="Google" id="ProtNLM"/>
    </source>
</evidence>
<reference evidence="2 3" key="1">
    <citation type="submission" date="2018-09" db="EMBL/GenBank/DDBJ databases">
        <title>Micromonospora sp. nov. MS1-9, isolated from a root of Musa sp.</title>
        <authorList>
            <person name="Kuncharoen N."/>
            <person name="Kudo T."/>
            <person name="Ohkuma M."/>
            <person name="Yuki M."/>
            <person name="Tanasupawat S."/>
        </authorList>
    </citation>
    <scope>NUCLEOTIDE SEQUENCE [LARGE SCALE GENOMIC DNA]</scope>
    <source>
        <strain evidence="2 3">MS1-9</strain>
    </source>
</reference>
<accession>A0A3A9YMM1</accession>
<dbReference type="AlphaFoldDB" id="A0A3A9YMM1"/>
<dbReference type="EMBL" id="RAZT01000001">
    <property type="protein sequence ID" value="RKN36604.1"/>
    <property type="molecule type" value="Genomic_DNA"/>
</dbReference>
<keyword evidence="1" id="KW-0732">Signal</keyword>
<organism evidence="2 3">
    <name type="scientific">Micromonospora musae</name>
    <dbReference type="NCBI Taxonomy" id="1894970"/>
    <lineage>
        <taxon>Bacteria</taxon>
        <taxon>Bacillati</taxon>
        <taxon>Actinomycetota</taxon>
        <taxon>Actinomycetes</taxon>
        <taxon>Micromonosporales</taxon>
        <taxon>Micromonosporaceae</taxon>
        <taxon>Micromonospora</taxon>
    </lineage>
</organism>
<sequence>MRKSIRLLLASGVTTAALVATALPAQAAAVTLKAGHLDVVDVAYEDGDLEIGVHDEENDVEYATDEVKLVVKRQAKVTVPDNPAFAFLGRPGVAEVWILPEIQNSELIWPGIAAEEIEAGVVAADSLTLRLQSVAGPGQLAIYTEDAVGQPTILADSGDGVPDAITLAAGDHTHANWAFDRSGDYRVTVQATGTLAATGQSVTSAPATLRLVVKA</sequence>
<evidence type="ECO:0000313" key="2">
    <source>
        <dbReference type="EMBL" id="RKN36604.1"/>
    </source>
</evidence>
<evidence type="ECO:0000256" key="1">
    <source>
        <dbReference type="SAM" id="SignalP"/>
    </source>
</evidence>
<dbReference type="NCBIfam" id="NF038134">
    <property type="entry name" value="choice_anch_M"/>
    <property type="match status" value="1"/>
</dbReference>
<feature type="chain" id="PRO_5017288260" description="Surface-anchored protein" evidence="1">
    <location>
        <begin position="28"/>
        <end position="215"/>
    </location>
</feature>
<comment type="caution">
    <text evidence="2">The sequence shown here is derived from an EMBL/GenBank/DDBJ whole genome shotgun (WGS) entry which is preliminary data.</text>
</comment>
<dbReference type="NCBIfam" id="TIGR03769">
    <property type="entry name" value="P_ac_wall_RPT"/>
    <property type="match status" value="1"/>
</dbReference>
<proteinExistence type="predicted"/>
<dbReference type="RefSeq" id="WP_120687877.1">
    <property type="nucleotide sequence ID" value="NZ_RAZT01000001.1"/>
</dbReference>
<evidence type="ECO:0000313" key="3">
    <source>
        <dbReference type="Proteomes" id="UP000275865"/>
    </source>
</evidence>
<dbReference type="Proteomes" id="UP000275865">
    <property type="component" value="Unassembled WGS sequence"/>
</dbReference>
<protein>
    <recommendedName>
        <fullName evidence="4">Surface-anchored protein</fullName>
    </recommendedName>
</protein>
<name>A0A3A9YMM1_9ACTN</name>
<gene>
    <name evidence="2" type="ORF">D7044_02970</name>
</gene>
<dbReference type="InterPro" id="IPR022435">
    <property type="entry name" value="Surface-anchored_actinobac"/>
</dbReference>
<feature type="signal peptide" evidence="1">
    <location>
        <begin position="1"/>
        <end position="27"/>
    </location>
</feature>